<dbReference type="EMBL" id="JBHTAT010000001">
    <property type="protein sequence ID" value="MFC7255203.1"/>
    <property type="molecule type" value="Genomic_DNA"/>
</dbReference>
<comment type="caution">
    <text evidence="3">The sequence shown here is derived from an EMBL/GenBank/DDBJ whole genome shotgun (WGS) entry which is preliminary data.</text>
</comment>
<organism evidence="3 4">
    <name type="scientific">Haloplanus litoreus</name>
    <dbReference type="NCBI Taxonomy" id="767515"/>
    <lineage>
        <taxon>Archaea</taxon>
        <taxon>Methanobacteriati</taxon>
        <taxon>Methanobacteriota</taxon>
        <taxon>Stenosarchaea group</taxon>
        <taxon>Halobacteria</taxon>
        <taxon>Halobacteriales</taxon>
        <taxon>Haloferacaceae</taxon>
        <taxon>Haloplanus</taxon>
    </lineage>
</organism>
<feature type="transmembrane region" description="Helical" evidence="2">
    <location>
        <begin position="114"/>
        <end position="137"/>
    </location>
</feature>
<dbReference type="Pfam" id="PF20108">
    <property type="entry name" value="DUF6498"/>
    <property type="match status" value="1"/>
</dbReference>
<feature type="transmembrane region" description="Helical" evidence="2">
    <location>
        <begin position="189"/>
        <end position="214"/>
    </location>
</feature>
<keyword evidence="2" id="KW-1133">Transmembrane helix</keyword>
<evidence type="ECO:0000256" key="1">
    <source>
        <dbReference type="SAM" id="MobiDB-lite"/>
    </source>
</evidence>
<dbReference type="InterPro" id="IPR045466">
    <property type="entry name" value="DUF6498"/>
</dbReference>
<dbReference type="AlphaFoldDB" id="A0ABD5ZWZ2"/>
<keyword evidence="2" id="KW-0812">Transmembrane</keyword>
<sequence length="465" mass="48603">MEPPSNDSSAVFLVAVAANVVPLVGVFHLGWSAQMFAVVYAMELVVAVPFAGLKALFARRPPNYDQLERPQEGNPLKPDEWGGVSVGPSDLNRRRGSVTVVDSLPPIYPRNFPFVLRAFGAAVALVGMFLFVLSRFIDVAATLADPIVAASAVSLIVSQVGVINREYFRKRRYETSTPRDVIGSAKNEAGVAVVVLWFAAAGGPTGALVAFVTVKLFAEWRGYRGGRAFDPDEAAGTLPPVAAPDAAPTAEISPDRRAVLAAALWRGATSAVGGGPAYLLAWVGLTGGSTGLVAATVVCFGLLPAGIGGLKAVEYALTHGTLAYQRRDDAVVAYDDLTGTVQWATPVDGLRDAELGEGELLDRACDTRTFSLTPSSGEYELSLAHLREYGRAVEAFDLPVETTAFGPLDRRVVGVAAAVGACGIAVVAGLAYYAPSVAAVTAGFGGPFGVVALRSAWRWALPATP</sequence>
<accession>A0ABD5ZWZ2</accession>
<feature type="transmembrane region" description="Helical" evidence="2">
    <location>
        <begin position="439"/>
        <end position="457"/>
    </location>
</feature>
<evidence type="ECO:0000313" key="4">
    <source>
        <dbReference type="Proteomes" id="UP001596434"/>
    </source>
</evidence>
<dbReference type="RefSeq" id="WP_379703418.1">
    <property type="nucleotide sequence ID" value="NZ_JBHTAT010000001.1"/>
</dbReference>
<reference evidence="3 4" key="1">
    <citation type="journal article" date="2019" name="Int. J. Syst. Evol. Microbiol.">
        <title>The Global Catalogue of Microorganisms (GCM) 10K type strain sequencing project: providing services to taxonomists for standard genome sequencing and annotation.</title>
        <authorList>
            <consortium name="The Broad Institute Genomics Platform"/>
            <consortium name="The Broad Institute Genome Sequencing Center for Infectious Disease"/>
            <person name="Wu L."/>
            <person name="Ma J."/>
        </authorList>
    </citation>
    <scope>NUCLEOTIDE SEQUENCE [LARGE SCALE GENOMIC DNA]</scope>
    <source>
        <strain evidence="3 4">GX21</strain>
    </source>
</reference>
<protein>
    <submittedName>
        <fullName evidence="3">DUF6498-containing protein</fullName>
    </submittedName>
</protein>
<evidence type="ECO:0000313" key="3">
    <source>
        <dbReference type="EMBL" id="MFC7255203.1"/>
    </source>
</evidence>
<keyword evidence="2" id="KW-0472">Membrane</keyword>
<feature type="transmembrane region" description="Helical" evidence="2">
    <location>
        <begin position="279"/>
        <end position="303"/>
    </location>
</feature>
<name>A0ABD5ZWZ2_9EURY</name>
<feature type="transmembrane region" description="Helical" evidence="2">
    <location>
        <begin position="12"/>
        <end position="31"/>
    </location>
</feature>
<feature type="transmembrane region" description="Helical" evidence="2">
    <location>
        <begin position="143"/>
        <end position="163"/>
    </location>
</feature>
<proteinExistence type="predicted"/>
<feature type="transmembrane region" description="Helical" evidence="2">
    <location>
        <begin position="412"/>
        <end position="433"/>
    </location>
</feature>
<dbReference type="GeneID" id="96953550"/>
<feature type="region of interest" description="Disordered" evidence="1">
    <location>
        <begin position="66"/>
        <end position="88"/>
    </location>
</feature>
<keyword evidence="4" id="KW-1185">Reference proteome</keyword>
<dbReference type="Proteomes" id="UP001596434">
    <property type="component" value="Unassembled WGS sequence"/>
</dbReference>
<feature type="transmembrane region" description="Helical" evidence="2">
    <location>
        <begin position="37"/>
        <end position="57"/>
    </location>
</feature>
<gene>
    <name evidence="3" type="ORF">ACFQKE_07830</name>
</gene>
<evidence type="ECO:0000256" key="2">
    <source>
        <dbReference type="SAM" id="Phobius"/>
    </source>
</evidence>